<dbReference type="Proteomes" id="UP000772434">
    <property type="component" value="Unassembled WGS sequence"/>
</dbReference>
<dbReference type="EMBL" id="JADNRY010000017">
    <property type="protein sequence ID" value="KAF9073548.1"/>
    <property type="molecule type" value="Genomic_DNA"/>
</dbReference>
<dbReference type="AlphaFoldDB" id="A0A9P5UCV4"/>
<evidence type="ECO:0000313" key="3">
    <source>
        <dbReference type="Proteomes" id="UP000772434"/>
    </source>
</evidence>
<keyword evidence="1" id="KW-1133">Transmembrane helix</keyword>
<gene>
    <name evidence="2" type="ORF">BDP27DRAFT_1318477</name>
</gene>
<evidence type="ECO:0000256" key="1">
    <source>
        <dbReference type="SAM" id="Phobius"/>
    </source>
</evidence>
<keyword evidence="1" id="KW-0812">Transmembrane</keyword>
<proteinExistence type="predicted"/>
<reference evidence="2" key="1">
    <citation type="submission" date="2020-11" db="EMBL/GenBank/DDBJ databases">
        <authorList>
            <consortium name="DOE Joint Genome Institute"/>
            <person name="Ahrendt S."/>
            <person name="Riley R."/>
            <person name="Andreopoulos W."/>
            <person name="Labutti K."/>
            <person name="Pangilinan J."/>
            <person name="Ruiz-Duenas F.J."/>
            <person name="Barrasa J.M."/>
            <person name="Sanchez-Garcia M."/>
            <person name="Camarero S."/>
            <person name="Miyauchi S."/>
            <person name="Serrano A."/>
            <person name="Linde D."/>
            <person name="Babiker R."/>
            <person name="Drula E."/>
            <person name="Ayuso-Fernandez I."/>
            <person name="Pacheco R."/>
            <person name="Padilla G."/>
            <person name="Ferreira P."/>
            <person name="Barriuso J."/>
            <person name="Kellner H."/>
            <person name="Castanera R."/>
            <person name="Alfaro M."/>
            <person name="Ramirez L."/>
            <person name="Pisabarro A.G."/>
            <person name="Kuo A."/>
            <person name="Tritt A."/>
            <person name="Lipzen A."/>
            <person name="He G."/>
            <person name="Yan M."/>
            <person name="Ng V."/>
            <person name="Cullen D."/>
            <person name="Martin F."/>
            <person name="Rosso M.-N."/>
            <person name="Henrissat B."/>
            <person name="Hibbett D."/>
            <person name="Martinez A.T."/>
            <person name="Grigoriev I.V."/>
        </authorList>
    </citation>
    <scope>NUCLEOTIDE SEQUENCE</scope>
    <source>
        <strain evidence="2">AH 40177</strain>
    </source>
</reference>
<keyword evidence="3" id="KW-1185">Reference proteome</keyword>
<feature type="transmembrane region" description="Helical" evidence="1">
    <location>
        <begin position="51"/>
        <end position="74"/>
    </location>
</feature>
<name>A0A9P5UCV4_9AGAR</name>
<sequence>MAENHDSTISLRNTFKRQANQVASIEAIEVDTDTDVNLNTVIHPVDTGFHAFAFLGAAWVLDLFLWCCILLYCMQDKEKS</sequence>
<comment type="caution">
    <text evidence="2">The sequence shown here is derived from an EMBL/GenBank/DDBJ whole genome shotgun (WGS) entry which is preliminary data.</text>
</comment>
<evidence type="ECO:0000313" key="2">
    <source>
        <dbReference type="EMBL" id="KAF9073548.1"/>
    </source>
</evidence>
<accession>A0A9P5UCV4</accession>
<keyword evidence="1" id="KW-0472">Membrane</keyword>
<protein>
    <submittedName>
        <fullName evidence="2">Uncharacterized protein</fullName>
    </submittedName>
</protein>
<organism evidence="2 3">
    <name type="scientific">Rhodocollybia butyracea</name>
    <dbReference type="NCBI Taxonomy" id="206335"/>
    <lineage>
        <taxon>Eukaryota</taxon>
        <taxon>Fungi</taxon>
        <taxon>Dikarya</taxon>
        <taxon>Basidiomycota</taxon>
        <taxon>Agaricomycotina</taxon>
        <taxon>Agaricomycetes</taxon>
        <taxon>Agaricomycetidae</taxon>
        <taxon>Agaricales</taxon>
        <taxon>Marasmiineae</taxon>
        <taxon>Omphalotaceae</taxon>
        <taxon>Rhodocollybia</taxon>
    </lineage>
</organism>